<evidence type="ECO:0000256" key="4">
    <source>
        <dbReference type="ARBA" id="ARBA00022449"/>
    </source>
</evidence>
<protein>
    <submittedName>
        <fullName evidence="17">NADH dehydrogenase (Quinone)</fullName>
    </submittedName>
</protein>
<sequence length="963" mass="103975">MIEQNLLLVLTALPFAGALLALTIGTHARNAEAWLAALVMAAGLGITLSLYPMIADGGALRSQIAWVPSIGLNLVFRIDGFSWMFLLLVFGIGLLVVIYARFYLSPKDPSARFFGSLLAFTGAMTGVLLSGNVIMLVVFWELTSITSFLLISYWHHLQGARDGARMSLIVTGAGGLCLLVAMLIMGHVVGSYDVDRILAAGAQIKDHALYPVIIILFLLGTFTKSAQFPFHFWLPNAMAAPTPVSSYLHSATMVKAGVYLMVRFAPSIGGTDLWFYIVGGIGMFTMLFGAFVAVFRHDLKGLLAYSTISHLGLITALAGFGTPAAIVAAIFHIANHAIFKASLFMAAGIIDHEAGTRDMRRLSGLRRLMPVTFALTALAAAAMAGVPLLSGFLSKEMFLAETLESYTGDSFNAALPWVATIGSLFSAAYALRLIVTVFFGPEATSLPKHPHEPPHLMRLPVEVLVALAVAVGCFPYYTIAPILKVAVLSVLGDATPHYSLSLFHGFNTPLMMSAIALIGGALFYLLLRRPIEEGPDGPPVMYKLRAQRVFDRLLLVLSWRVPRKLLAIFATERLQSQLLIIIMVAFLGAGWSLWGVPRLMPDARVGVGFDPAFALLWAVGICCAVAAAWQAKYHRFAALALLGGAGLCTVMTFALLSAPDLAVTQLLVEIVTTVLLLLGLRWLPKRREPIKGDQSLQSRSRRVRDLIIAVACGVGVALVALSVMTSNPVNTIGDWFLENAYSEGGGTNVVNVILVDFRAFDTFGEITVLAIVGLTVFALLRRFRPAQEAAGRPDEQIGVDPKVLDDYMYVPAIIMQWLFAPIIALSAYLFFRGHDLPGGGFAAGVTLAIGFLLQYIASNVRWIESRLTVLPIRWIGLGLLVAAATGMGAWLFGYPFLTAYSQYIDVPMIGKVPAATALLFDLGVFLLVVGATVLMLIAIAHQSLRSSRAREQDEARTKDEETA</sequence>
<dbReference type="InterPro" id="IPR025383">
    <property type="entry name" value="MrpA_C/MbhD"/>
</dbReference>
<comment type="subcellular location">
    <subcellularLocation>
        <location evidence="2">Cell membrane</location>
        <topology evidence="2">Multi-pass membrane protein</topology>
    </subcellularLocation>
    <subcellularLocation>
        <location evidence="10">Membrane</location>
        <topology evidence="10">Multi-pass membrane protein</topology>
    </subcellularLocation>
</comment>
<keyword evidence="7 11" id="KW-1133">Transmembrane helix</keyword>
<feature type="transmembrane region" description="Helical" evidence="11">
    <location>
        <begin position="31"/>
        <end position="51"/>
    </location>
</feature>
<feature type="transmembrane region" description="Helical" evidence="11">
    <location>
        <begin position="503"/>
        <end position="527"/>
    </location>
</feature>
<dbReference type="GO" id="GO:0015297">
    <property type="term" value="F:antiporter activity"/>
    <property type="evidence" value="ECO:0007669"/>
    <property type="project" value="UniProtKB-KW"/>
</dbReference>
<feature type="transmembrane region" description="Helical" evidence="11">
    <location>
        <begin position="762"/>
        <end position="780"/>
    </location>
</feature>
<reference evidence="17 18" key="1">
    <citation type="submission" date="2017-02" db="EMBL/GenBank/DDBJ databases">
        <title>Ketogulonicigenium robustum SPU B003 Genome sequencing and assembly.</title>
        <authorList>
            <person name="Li Y."/>
            <person name="Liu L."/>
            <person name="Wang C."/>
            <person name="Zhang M."/>
            <person name="Zhang T."/>
            <person name="Zhang Y."/>
        </authorList>
    </citation>
    <scope>NUCLEOTIDE SEQUENCE [LARGE SCALE GENOMIC DNA]</scope>
    <source>
        <strain evidence="17 18">SPU_B003</strain>
    </source>
</reference>
<dbReference type="KEGG" id="kro:BVG79_00761"/>
<keyword evidence="4" id="KW-0050">Antiport</keyword>
<dbReference type="PRINTS" id="PR01434">
    <property type="entry name" value="NADHDHGNASE5"/>
</dbReference>
<evidence type="ECO:0000256" key="9">
    <source>
        <dbReference type="ARBA" id="ARBA00023136"/>
    </source>
</evidence>
<dbReference type="Pfam" id="PF00361">
    <property type="entry name" value="Proton_antipo_M"/>
    <property type="match status" value="1"/>
</dbReference>
<dbReference type="EMBL" id="CP019937">
    <property type="protein sequence ID" value="ARO14113.1"/>
    <property type="molecule type" value="Genomic_DNA"/>
</dbReference>
<feature type="transmembrane region" description="Helical" evidence="11">
    <location>
        <begin position="578"/>
        <end position="596"/>
    </location>
</feature>
<gene>
    <name evidence="17" type="primary">phaA</name>
    <name evidence="17" type="ORF">BVG79_00761</name>
</gene>
<accession>A0A1W6NY76</accession>
<evidence type="ECO:0000256" key="1">
    <source>
        <dbReference type="ARBA" id="ARBA00002378"/>
    </source>
</evidence>
<feature type="transmembrane region" description="Helical" evidence="11">
    <location>
        <begin position="414"/>
        <end position="440"/>
    </location>
</feature>
<feature type="transmembrane region" description="Helical" evidence="11">
    <location>
        <begin position="371"/>
        <end position="394"/>
    </location>
</feature>
<keyword evidence="5" id="KW-1003">Cell membrane</keyword>
<evidence type="ECO:0000256" key="7">
    <source>
        <dbReference type="ARBA" id="ARBA00022989"/>
    </source>
</evidence>
<keyword evidence="8" id="KW-0406">Ion transport</keyword>
<dbReference type="Pfam" id="PF04039">
    <property type="entry name" value="MnhB"/>
    <property type="match status" value="1"/>
</dbReference>
<dbReference type="OrthoDB" id="9811798at2"/>
<feature type="transmembrane region" description="Helical" evidence="11">
    <location>
        <begin position="917"/>
        <end position="940"/>
    </location>
</feature>
<dbReference type="RefSeq" id="WP_085785717.1">
    <property type="nucleotide sequence ID" value="NZ_CP019937.1"/>
</dbReference>
<feature type="transmembrane region" description="Helical" evidence="11">
    <location>
        <begin position="209"/>
        <end position="234"/>
    </location>
</feature>
<feature type="transmembrane region" description="Helical" evidence="11">
    <location>
        <begin position="82"/>
        <end position="104"/>
    </location>
</feature>
<name>A0A1W6NY76_9RHOB</name>
<keyword evidence="9 11" id="KW-0472">Membrane</keyword>
<organism evidence="17 18">
    <name type="scientific">Ketogulonicigenium robustum</name>
    <dbReference type="NCBI Taxonomy" id="92947"/>
    <lineage>
        <taxon>Bacteria</taxon>
        <taxon>Pseudomonadati</taxon>
        <taxon>Pseudomonadota</taxon>
        <taxon>Alphaproteobacteria</taxon>
        <taxon>Rhodobacterales</taxon>
        <taxon>Roseobacteraceae</taxon>
        <taxon>Ketogulonicigenium</taxon>
    </lineage>
</organism>
<evidence type="ECO:0000256" key="2">
    <source>
        <dbReference type="ARBA" id="ARBA00004651"/>
    </source>
</evidence>
<dbReference type="InterPro" id="IPR007182">
    <property type="entry name" value="MnhB"/>
</dbReference>
<dbReference type="Proteomes" id="UP000242447">
    <property type="component" value="Chromosome"/>
</dbReference>
<dbReference type="PANTHER" id="PTHR43373">
    <property type="entry name" value="NA(+)/H(+) ANTIPORTER SUBUNIT"/>
    <property type="match status" value="1"/>
</dbReference>
<dbReference type="AlphaFoldDB" id="A0A1W6NY76"/>
<evidence type="ECO:0000256" key="10">
    <source>
        <dbReference type="RuleBase" id="RU000320"/>
    </source>
</evidence>
<feature type="transmembrane region" description="Helical" evidence="11">
    <location>
        <begin position="836"/>
        <end position="853"/>
    </location>
</feature>
<dbReference type="GO" id="GO:0006811">
    <property type="term" value="P:monoatomic ion transport"/>
    <property type="evidence" value="ECO:0007669"/>
    <property type="project" value="UniProtKB-KW"/>
</dbReference>
<dbReference type="PANTHER" id="PTHR43373:SF1">
    <property type="entry name" value="NA(+)_H(+) ANTIPORTER SUBUNIT A"/>
    <property type="match status" value="1"/>
</dbReference>
<feature type="domain" description="Na+/H+ antiporter MnhB subunit-related protein" evidence="14">
    <location>
        <begin position="812"/>
        <end position="933"/>
    </location>
</feature>
<evidence type="ECO:0000256" key="5">
    <source>
        <dbReference type="ARBA" id="ARBA00022475"/>
    </source>
</evidence>
<keyword evidence="18" id="KW-1185">Reference proteome</keyword>
<dbReference type="InterPro" id="IPR046806">
    <property type="entry name" value="MrpA_C/MbhE"/>
</dbReference>
<keyword evidence="3" id="KW-0813">Transport</keyword>
<dbReference type="InterPro" id="IPR050616">
    <property type="entry name" value="CPA3_Na-H_Antiporter_A"/>
</dbReference>
<dbReference type="GO" id="GO:0005886">
    <property type="term" value="C:plasma membrane"/>
    <property type="evidence" value="ECO:0007669"/>
    <property type="project" value="UniProtKB-SubCell"/>
</dbReference>
<feature type="transmembrane region" description="Helical" evidence="11">
    <location>
        <begin position="608"/>
        <end position="629"/>
    </location>
</feature>
<feature type="domain" description="MrpA C-terminal/MbhE" evidence="16">
    <location>
        <begin position="701"/>
        <end position="796"/>
    </location>
</feature>
<keyword evidence="6 10" id="KW-0812">Transmembrane</keyword>
<feature type="transmembrane region" description="Helical" evidence="11">
    <location>
        <begin position="326"/>
        <end position="350"/>
    </location>
</feature>
<dbReference type="Pfam" id="PF13244">
    <property type="entry name" value="MbhD"/>
    <property type="match status" value="1"/>
</dbReference>
<dbReference type="Pfam" id="PF20501">
    <property type="entry name" value="MbhE"/>
    <property type="match status" value="1"/>
</dbReference>
<feature type="transmembrane region" description="Helical" evidence="11">
    <location>
        <begin position="703"/>
        <end position="724"/>
    </location>
</feature>
<evidence type="ECO:0000256" key="6">
    <source>
        <dbReference type="ARBA" id="ARBA00022692"/>
    </source>
</evidence>
<feature type="transmembrane region" description="Helical" evidence="11">
    <location>
        <begin position="807"/>
        <end position="830"/>
    </location>
</feature>
<evidence type="ECO:0000256" key="11">
    <source>
        <dbReference type="SAM" id="Phobius"/>
    </source>
</evidence>
<feature type="transmembrane region" description="Helical" evidence="11">
    <location>
        <begin position="111"/>
        <end position="128"/>
    </location>
</feature>
<dbReference type="InterPro" id="IPR001516">
    <property type="entry name" value="Proton_antipo_N"/>
</dbReference>
<evidence type="ECO:0000256" key="3">
    <source>
        <dbReference type="ARBA" id="ARBA00022448"/>
    </source>
</evidence>
<evidence type="ECO:0000313" key="18">
    <source>
        <dbReference type="Proteomes" id="UP000242447"/>
    </source>
</evidence>
<evidence type="ECO:0000259" key="16">
    <source>
        <dbReference type="Pfam" id="PF20501"/>
    </source>
</evidence>
<feature type="transmembrane region" description="Helical" evidence="11">
    <location>
        <begin position="302"/>
        <end position="320"/>
    </location>
</feature>
<feature type="transmembrane region" description="Helical" evidence="11">
    <location>
        <begin position="274"/>
        <end position="295"/>
    </location>
</feature>
<evidence type="ECO:0000259" key="13">
    <source>
        <dbReference type="Pfam" id="PF00662"/>
    </source>
</evidence>
<dbReference type="NCBIfam" id="NF009288">
    <property type="entry name" value="PRK12648.1"/>
    <property type="match status" value="1"/>
</dbReference>
<evidence type="ECO:0000313" key="17">
    <source>
        <dbReference type="EMBL" id="ARO14113.1"/>
    </source>
</evidence>
<evidence type="ECO:0000259" key="15">
    <source>
        <dbReference type="Pfam" id="PF13244"/>
    </source>
</evidence>
<comment type="function">
    <text evidence="1">NDH-1 shuttles electrons from NADH, via FMN and iron-sulfur (Fe-S) centers, to quinones in the respiratory chain. The immediate electron acceptor for the enzyme in this species is believed to be ubiquinone. Couples the redox reaction to proton translocation (for every two electrons transferred, four hydrogen ions are translocated across the cytoplasmic membrane), and thus conserves the redox energy in a proton gradient.</text>
</comment>
<feature type="transmembrane region" description="Helical" evidence="11">
    <location>
        <begin position="166"/>
        <end position="189"/>
    </location>
</feature>
<dbReference type="InterPro" id="IPR001750">
    <property type="entry name" value="ND/Mrp_TM"/>
</dbReference>
<feature type="domain" description="NADH:quinone oxidoreductase/Mrp antiporter transmembrane" evidence="12">
    <location>
        <begin position="130"/>
        <end position="405"/>
    </location>
</feature>
<proteinExistence type="predicted"/>
<feature type="transmembrane region" description="Helical" evidence="11">
    <location>
        <begin position="662"/>
        <end position="683"/>
    </location>
</feature>
<dbReference type="Pfam" id="PF00662">
    <property type="entry name" value="Proton_antipo_N"/>
    <property type="match status" value="1"/>
</dbReference>
<feature type="transmembrane region" description="Helical" evidence="11">
    <location>
        <begin position="636"/>
        <end position="656"/>
    </location>
</feature>
<feature type="transmembrane region" description="Helical" evidence="11">
    <location>
        <begin position="461"/>
        <end position="483"/>
    </location>
</feature>
<feature type="domain" description="NADH-Ubiquinone oxidoreductase (complex I) chain 5 N-terminal" evidence="13">
    <location>
        <begin position="69"/>
        <end position="114"/>
    </location>
</feature>
<dbReference type="STRING" id="92947.BVG79_00761"/>
<feature type="domain" description="MrpA C-terminal/MbhD" evidence="15">
    <location>
        <begin position="620"/>
        <end position="685"/>
    </location>
</feature>
<evidence type="ECO:0000256" key="8">
    <source>
        <dbReference type="ARBA" id="ARBA00023065"/>
    </source>
</evidence>
<evidence type="ECO:0000259" key="14">
    <source>
        <dbReference type="Pfam" id="PF04039"/>
    </source>
</evidence>
<evidence type="ECO:0000259" key="12">
    <source>
        <dbReference type="Pfam" id="PF00361"/>
    </source>
</evidence>
<feature type="transmembrane region" description="Helical" evidence="11">
    <location>
        <begin position="874"/>
        <end position="897"/>
    </location>
</feature>